<keyword evidence="1" id="KW-0805">Transcription regulation</keyword>
<dbReference type="SMART" id="SM00418">
    <property type="entry name" value="HTH_ARSR"/>
    <property type="match status" value="1"/>
</dbReference>
<evidence type="ECO:0000256" key="1">
    <source>
        <dbReference type="ARBA" id="ARBA00023015"/>
    </source>
</evidence>
<keyword evidence="2" id="KW-0238">DNA-binding</keyword>
<dbReference type="PANTHER" id="PTHR33154">
    <property type="entry name" value="TRANSCRIPTIONAL REGULATOR, ARSR FAMILY"/>
    <property type="match status" value="1"/>
</dbReference>
<dbReference type="GO" id="GO:0003677">
    <property type="term" value="F:DNA binding"/>
    <property type="evidence" value="ECO:0007669"/>
    <property type="project" value="UniProtKB-KW"/>
</dbReference>
<dbReference type="PRINTS" id="PR00778">
    <property type="entry name" value="HTHARSR"/>
</dbReference>
<reference evidence="4 5" key="1">
    <citation type="submission" date="2018-06" db="EMBL/GenBank/DDBJ databases">
        <authorList>
            <consortium name="Pathogen Informatics"/>
            <person name="Doyle S."/>
        </authorList>
    </citation>
    <scope>NUCLEOTIDE SEQUENCE [LARGE SCALE GENOMIC DNA]</scope>
    <source>
        <strain evidence="5">NCTC 10815</strain>
    </source>
</reference>
<dbReference type="InterPro" id="IPR051081">
    <property type="entry name" value="HTH_MetalResp_TranReg"/>
</dbReference>
<dbReference type="InterPro" id="IPR036390">
    <property type="entry name" value="WH_DNA-bd_sf"/>
</dbReference>
<dbReference type="Gene3D" id="1.10.10.10">
    <property type="entry name" value="Winged helix-like DNA-binding domain superfamily/Winged helix DNA-binding domain"/>
    <property type="match status" value="1"/>
</dbReference>
<dbReference type="AlphaFoldDB" id="A0A378MG05"/>
<dbReference type="PANTHER" id="PTHR33154:SF25">
    <property type="entry name" value="LMO0101 PROTEIN"/>
    <property type="match status" value="1"/>
</dbReference>
<evidence type="ECO:0000313" key="4">
    <source>
        <dbReference type="EMBL" id="STY45300.1"/>
    </source>
</evidence>
<dbReference type="EMBL" id="UGPG01000001">
    <property type="protein sequence ID" value="STY45300.1"/>
    <property type="molecule type" value="Genomic_DNA"/>
</dbReference>
<gene>
    <name evidence="4" type="ORF">NCTC10815_02675</name>
</gene>
<dbReference type="Pfam" id="PF12840">
    <property type="entry name" value="HTH_20"/>
    <property type="match status" value="1"/>
</dbReference>
<accession>A0A378MG05</accession>
<dbReference type="InterPro" id="IPR011991">
    <property type="entry name" value="ArsR-like_HTH"/>
</dbReference>
<dbReference type="PROSITE" id="PS50987">
    <property type="entry name" value="HTH_ARSR_2"/>
    <property type="match status" value="1"/>
</dbReference>
<protein>
    <submittedName>
        <fullName evidence="4">Helix-turn-helix domain</fullName>
    </submittedName>
</protein>
<dbReference type="InterPro" id="IPR036388">
    <property type="entry name" value="WH-like_DNA-bd_sf"/>
</dbReference>
<dbReference type="InterPro" id="IPR001845">
    <property type="entry name" value="HTH_ArsR_DNA-bd_dom"/>
</dbReference>
<dbReference type="OrthoDB" id="9798835at2"/>
<evidence type="ECO:0000256" key="3">
    <source>
        <dbReference type="ARBA" id="ARBA00023163"/>
    </source>
</evidence>
<dbReference type="CDD" id="cd00090">
    <property type="entry name" value="HTH_ARSR"/>
    <property type="match status" value="1"/>
</dbReference>
<dbReference type="Proteomes" id="UP000254879">
    <property type="component" value="Unassembled WGS sequence"/>
</dbReference>
<dbReference type="RefSeq" id="WP_036108033.1">
    <property type="nucleotide sequence ID" value="NZ_JBHLUC010000006.1"/>
</dbReference>
<organism evidence="4 5">
    <name type="scientific">Listeria grayi</name>
    <name type="common">Listeria murrayi</name>
    <dbReference type="NCBI Taxonomy" id="1641"/>
    <lineage>
        <taxon>Bacteria</taxon>
        <taxon>Bacillati</taxon>
        <taxon>Bacillota</taxon>
        <taxon>Bacilli</taxon>
        <taxon>Bacillales</taxon>
        <taxon>Listeriaceae</taxon>
        <taxon>Listeria</taxon>
    </lineage>
</organism>
<proteinExistence type="predicted"/>
<dbReference type="GO" id="GO:0003700">
    <property type="term" value="F:DNA-binding transcription factor activity"/>
    <property type="evidence" value="ECO:0007669"/>
    <property type="project" value="InterPro"/>
</dbReference>
<dbReference type="SUPFAM" id="SSF46785">
    <property type="entry name" value="Winged helix' DNA-binding domain"/>
    <property type="match status" value="1"/>
</dbReference>
<dbReference type="NCBIfam" id="NF033788">
    <property type="entry name" value="HTH_metalloreg"/>
    <property type="match status" value="1"/>
</dbReference>
<keyword evidence="3" id="KW-0804">Transcription</keyword>
<evidence type="ECO:0000313" key="5">
    <source>
        <dbReference type="Proteomes" id="UP000254879"/>
    </source>
</evidence>
<sequence length="102" mass="11939">MDNLSALSKKRLLTFFQALADPIRLDIFLCLLEEKQRRVTENKYHISKSTLSHHIKVLKDAKLIAVQKEGTTHIYSIHPDFKANRELLFTVLKGREETLYEE</sequence>
<name>A0A378MG05_LISGR</name>
<evidence type="ECO:0000256" key="2">
    <source>
        <dbReference type="ARBA" id="ARBA00023125"/>
    </source>
</evidence>